<keyword evidence="3" id="KW-1185">Reference proteome</keyword>
<dbReference type="OrthoDB" id="8547939at2"/>
<dbReference type="EMBL" id="FNOY01000081">
    <property type="protein sequence ID" value="SDY92557.1"/>
    <property type="molecule type" value="Genomic_DNA"/>
</dbReference>
<evidence type="ECO:0000313" key="2">
    <source>
        <dbReference type="EMBL" id="SDY92557.1"/>
    </source>
</evidence>
<proteinExistence type="predicted"/>
<dbReference type="Gene3D" id="3.10.450.40">
    <property type="match status" value="1"/>
</dbReference>
<organism evidence="2 3">
    <name type="scientific">Nitrosomonas halophila</name>
    <dbReference type="NCBI Taxonomy" id="44576"/>
    <lineage>
        <taxon>Bacteria</taxon>
        <taxon>Pseudomonadati</taxon>
        <taxon>Pseudomonadota</taxon>
        <taxon>Betaproteobacteria</taxon>
        <taxon>Nitrosomonadales</taxon>
        <taxon>Nitrosomonadaceae</taxon>
        <taxon>Nitrosomonas</taxon>
    </lineage>
</organism>
<accession>A0A1H3NUE7</accession>
<dbReference type="AlphaFoldDB" id="A0A1H3NUE7"/>
<dbReference type="Pfam" id="PF03413">
    <property type="entry name" value="PepSY"/>
    <property type="match status" value="1"/>
</dbReference>
<dbReference type="Proteomes" id="UP000198640">
    <property type="component" value="Unassembled WGS sequence"/>
</dbReference>
<name>A0A1H3NUE7_9PROT</name>
<feature type="domain" description="PepSY" evidence="1">
    <location>
        <begin position="44"/>
        <end position="97"/>
    </location>
</feature>
<evidence type="ECO:0000259" key="1">
    <source>
        <dbReference type="Pfam" id="PF03413"/>
    </source>
</evidence>
<dbReference type="RefSeq" id="WP_090415683.1">
    <property type="nucleotide sequence ID" value="NZ_FNOY01000081.1"/>
</dbReference>
<protein>
    <submittedName>
        <fullName evidence="2">Peptidase propeptide and YPEB domain-containing protein</fullName>
    </submittedName>
</protein>
<sequence length="98" mass="10553">MRRLLNPLLIMSAILILLPGTGIASAQPYTVQFLPASNARQTEISQQKAVAIAQKHVNGRVLSVSRSASSYRVKILNRKGNIQVVTVNASDGAILSTR</sequence>
<dbReference type="InterPro" id="IPR025711">
    <property type="entry name" value="PepSY"/>
</dbReference>
<dbReference type="STRING" id="44576.SAMN05421881_10814"/>
<reference evidence="2 3" key="1">
    <citation type="submission" date="2016-10" db="EMBL/GenBank/DDBJ databases">
        <authorList>
            <person name="de Groot N.N."/>
        </authorList>
    </citation>
    <scope>NUCLEOTIDE SEQUENCE [LARGE SCALE GENOMIC DNA]</scope>
    <source>
        <strain evidence="2 3">Nm1</strain>
    </source>
</reference>
<gene>
    <name evidence="2" type="ORF">SAMN05421881_10814</name>
</gene>
<evidence type="ECO:0000313" key="3">
    <source>
        <dbReference type="Proteomes" id="UP000198640"/>
    </source>
</evidence>